<dbReference type="InterPro" id="IPR002661">
    <property type="entry name" value="Ribosome_recyc_fac"/>
</dbReference>
<dbReference type="Gene3D" id="1.10.132.20">
    <property type="entry name" value="Ribosome-recycling factor"/>
    <property type="match status" value="1"/>
</dbReference>
<sequence length="185" mass="20839">MFDFDEISLEIEMAAEEKIKHFEIQLSKISTGAANPALLRNVKVMYYDELTPLETIAAISVPEAMQLLIKPFDVSSTKDIMVGLNKSGLDINPSNEGDKIRITFQPLTTQRKKELVKTVHKFAEEAKIAIRLIRQNANNKITKAADVLSKDVVEDYKNDVQLFTEKMTGKINQIAAEKEAQLMKV</sequence>
<dbReference type="RefSeq" id="WP_095334574.1">
    <property type="nucleotide sequence ID" value="NZ_NQNY01000003.1"/>
</dbReference>
<dbReference type="EMBL" id="NQNY01000003">
    <property type="protein sequence ID" value="PAK21561.1"/>
    <property type="molecule type" value="Genomic_DNA"/>
</dbReference>
<evidence type="ECO:0000259" key="3">
    <source>
        <dbReference type="Pfam" id="PF01765"/>
    </source>
</evidence>
<dbReference type="GO" id="GO:0043023">
    <property type="term" value="F:ribosomal large subunit binding"/>
    <property type="evidence" value="ECO:0007669"/>
    <property type="project" value="TreeGrafter"/>
</dbReference>
<organism evidence="4 5">
    <name type="scientific">Mycoplasmopsis agassizii</name>
    <dbReference type="NCBI Taxonomy" id="33922"/>
    <lineage>
        <taxon>Bacteria</taxon>
        <taxon>Bacillati</taxon>
        <taxon>Mycoplasmatota</taxon>
        <taxon>Mycoplasmoidales</taxon>
        <taxon>Metamycoplasmataceae</taxon>
        <taxon>Mycoplasmopsis</taxon>
    </lineage>
</organism>
<dbReference type="FunFam" id="3.30.1360.40:FF:000001">
    <property type="entry name" value="Ribosome-recycling factor"/>
    <property type="match status" value="1"/>
</dbReference>
<dbReference type="PANTHER" id="PTHR20982:SF3">
    <property type="entry name" value="MITOCHONDRIAL RIBOSOME RECYCLING FACTOR PSEUDO 1"/>
    <property type="match status" value="1"/>
</dbReference>
<dbReference type="Pfam" id="PF01765">
    <property type="entry name" value="RRF"/>
    <property type="match status" value="1"/>
</dbReference>
<proteinExistence type="inferred from homology"/>
<dbReference type="InterPro" id="IPR023584">
    <property type="entry name" value="Ribosome_recyc_fac_dom"/>
</dbReference>
<accession>A0A269TJH5</accession>
<dbReference type="PANTHER" id="PTHR20982">
    <property type="entry name" value="RIBOSOME RECYCLING FACTOR"/>
    <property type="match status" value="1"/>
</dbReference>
<evidence type="ECO:0000313" key="5">
    <source>
        <dbReference type="Proteomes" id="UP000216943"/>
    </source>
</evidence>
<reference evidence="5" key="1">
    <citation type="submission" date="2017-08" db="EMBL/GenBank/DDBJ databases">
        <authorList>
            <person name="Alvarez-Ponce D."/>
            <person name="Weitzman C.L."/>
            <person name="Tillett R.L."/>
            <person name="Sandmeier F.C."/>
            <person name="Tracy C.R."/>
        </authorList>
    </citation>
    <scope>NUCLEOTIDE SEQUENCE [LARGE SCALE GENOMIC DNA]</scope>
    <source>
        <strain evidence="5">723</strain>
    </source>
</reference>
<evidence type="ECO:0000256" key="1">
    <source>
        <dbReference type="ARBA" id="ARBA00005912"/>
    </source>
</evidence>
<comment type="similarity">
    <text evidence="1">Belongs to the RRF family.</text>
</comment>
<dbReference type="OrthoDB" id="9804006at2"/>
<protein>
    <submittedName>
        <fullName evidence="4">Ribosome recycling factor</fullName>
    </submittedName>
</protein>
<name>A0A269TJH5_9BACT</name>
<evidence type="ECO:0000256" key="2">
    <source>
        <dbReference type="ARBA" id="ARBA00022917"/>
    </source>
</evidence>
<dbReference type="SUPFAM" id="SSF55194">
    <property type="entry name" value="Ribosome recycling factor, RRF"/>
    <property type="match status" value="1"/>
</dbReference>
<keyword evidence="2" id="KW-0648">Protein biosynthesis</keyword>
<evidence type="ECO:0000313" key="4">
    <source>
        <dbReference type="EMBL" id="PAK21561.1"/>
    </source>
</evidence>
<gene>
    <name evidence="4" type="ORF">CJJ23_01255</name>
</gene>
<feature type="domain" description="Ribosome recycling factor" evidence="3">
    <location>
        <begin position="23"/>
        <end position="183"/>
    </location>
</feature>
<dbReference type="GO" id="GO:0006412">
    <property type="term" value="P:translation"/>
    <property type="evidence" value="ECO:0007669"/>
    <property type="project" value="UniProtKB-KW"/>
</dbReference>
<dbReference type="InterPro" id="IPR036191">
    <property type="entry name" value="RRF_sf"/>
</dbReference>
<comment type="caution">
    <text evidence="4">The sequence shown here is derived from an EMBL/GenBank/DDBJ whole genome shotgun (WGS) entry which is preliminary data.</text>
</comment>
<dbReference type="Gene3D" id="3.30.1360.40">
    <property type="match status" value="1"/>
</dbReference>
<dbReference type="AlphaFoldDB" id="A0A269TJH5"/>
<dbReference type="Proteomes" id="UP000216943">
    <property type="component" value="Unassembled WGS sequence"/>
</dbReference>